<accession>A0A7H9B6J3</accession>
<dbReference type="KEGG" id="zmk:HG535_0G02290"/>
<name>A0A7H9B6J3_ZYGMR</name>
<dbReference type="Pfam" id="PF01370">
    <property type="entry name" value="Epimerase"/>
    <property type="match status" value="1"/>
</dbReference>
<evidence type="ECO:0000313" key="2">
    <source>
        <dbReference type="EMBL" id="QLG74345.1"/>
    </source>
</evidence>
<dbReference type="Gene3D" id="3.40.50.720">
    <property type="entry name" value="NAD(P)-binding Rossmann-like Domain"/>
    <property type="match status" value="1"/>
</dbReference>
<gene>
    <name evidence="2" type="ORF">HG535_0G02290</name>
</gene>
<dbReference type="GO" id="GO:0005739">
    <property type="term" value="C:mitochondrion"/>
    <property type="evidence" value="ECO:0007669"/>
    <property type="project" value="TreeGrafter"/>
</dbReference>
<sequence length="274" mass="31022">MLNKVVVFGGTGFLGKRICQEAIEKGFQVVSLSRSGKPPAPQSLRDERWINEVNWNSANVFSPDTYHKHLAGSPNVVHSLGILLEEESYKKSVRKPLNISLDLKNWLPSFGKNPLQNKDPNFTYERMNKQSALIVADALMKTLDPSKTAVEDRPSFTYISADRGFPLIPEGYITSKRGAEKELMKRDHLLRPILMRPGFMFDSNKRSKDARSYIHNALELLNCGNKVILGNNVQLFNEVIRPTISIQQVSRSIISRIRDQQFEGVVNLEDILKA</sequence>
<keyword evidence="3" id="KW-1185">Reference proteome</keyword>
<dbReference type="PANTHER" id="PTHR12126">
    <property type="entry name" value="NADH-UBIQUINONE OXIDOREDUCTASE 39 KDA SUBUNIT-RELATED"/>
    <property type="match status" value="1"/>
</dbReference>
<dbReference type="PANTHER" id="PTHR12126:SF16">
    <property type="entry name" value="MIOREX COMPLEX COMPONENT 2"/>
    <property type="match status" value="1"/>
</dbReference>
<dbReference type="SUPFAM" id="SSF51735">
    <property type="entry name" value="NAD(P)-binding Rossmann-fold domains"/>
    <property type="match status" value="1"/>
</dbReference>
<dbReference type="EMBL" id="CP058610">
    <property type="protein sequence ID" value="QLG74345.1"/>
    <property type="molecule type" value="Genomic_DNA"/>
</dbReference>
<dbReference type="GO" id="GO:0044877">
    <property type="term" value="F:protein-containing complex binding"/>
    <property type="evidence" value="ECO:0007669"/>
    <property type="project" value="TreeGrafter"/>
</dbReference>
<reference evidence="2 3" key="1">
    <citation type="submission" date="2020-07" db="EMBL/GenBank/DDBJ databases">
        <title>The yeast mating-type switching endonuclease HO is a domesticated member of an unorthodox homing genetic element family.</title>
        <authorList>
            <person name="Coughlan A.Y."/>
            <person name="Lombardi L."/>
            <person name="Braun-Galleani S."/>
            <person name="Martos A.R."/>
            <person name="Galeote V."/>
            <person name="Bigey F."/>
            <person name="Dequin S."/>
            <person name="Byrne K.P."/>
            <person name="Wolfe K.H."/>
        </authorList>
    </citation>
    <scope>NUCLEOTIDE SEQUENCE [LARGE SCALE GENOMIC DNA]</scope>
    <source>
        <strain evidence="2 3">NRRL Y-6702</strain>
    </source>
</reference>
<dbReference type="OrthoDB" id="276721at2759"/>
<dbReference type="InterPro" id="IPR001509">
    <property type="entry name" value="Epimerase_deHydtase"/>
</dbReference>
<dbReference type="InterPro" id="IPR051207">
    <property type="entry name" value="ComplexI_NDUFA9_subunit"/>
</dbReference>
<dbReference type="RefSeq" id="XP_037146070.1">
    <property type="nucleotide sequence ID" value="XM_037290175.1"/>
</dbReference>
<organism evidence="2 3">
    <name type="scientific">Zygotorulaspora mrakii</name>
    <name type="common">Zygosaccharomyces mrakii</name>
    <dbReference type="NCBI Taxonomy" id="42260"/>
    <lineage>
        <taxon>Eukaryota</taxon>
        <taxon>Fungi</taxon>
        <taxon>Dikarya</taxon>
        <taxon>Ascomycota</taxon>
        <taxon>Saccharomycotina</taxon>
        <taxon>Saccharomycetes</taxon>
        <taxon>Saccharomycetales</taxon>
        <taxon>Saccharomycetaceae</taxon>
        <taxon>Zygotorulaspora</taxon>
    </lineage>
</organism>
<dbReference type="Proteomes" id="UP000509704">
    <property type="component" value="Chromosome 7"/>
</dbReference>
<evidence type="ECO:0000313" key="3">
    <source>
        <dbReference type="Proteomes" id="UP000509704"/>
    </source>
</evidence>
<dbReference type="AlphaFoldDB" id="A0A7H9B6J3"/>
<evidence type="ECO:0000259" key="1">
    <source>
        <dbReference type="Pfam" id="PF01370"/>
    </source>
</evidence>
<feature type="domain" description="NAD-dependent epimerase/dehydratase" evidence="1">
    <location>
        <begin position="5"/>
        <end position="71"/>
    </location>
</feature>
<dbReference type="GeneID" id="59238128"/>
<proteinExistence type="predicted"/>
<protein>
    <recommendedName>
        <fullName evidence="1">NAD-dependent epimerase/dehydratase domain-containing protein</fullName>
    </recommendedName>
</protein>
<dbReference type="InterPro" id="IPR036291">
    <property type="entry name" value="NAD(P)-bd_dom_sf"/>
</dbReference>